<comment type="caution">
    <text evidence="8">The sequence shown here is derived from an EMBL/GenBank/DDBJ whole genome shotgun (WGS) entry which is preliminary data.</text>
</comment>
<dbReference type="InterPro" id="IPR051401">
    <property type="entry name" value="GtrA_CellWall_Glycosyl"/>
</dbReference>
<evidence type="ECO:0000259" key="7">
    <source>
        <dbReference type="Pfam" id="PF04138"/>
    </source>
</evidence>
<dbReference type="PANTHER" id="PTHR38459">
    <property type="entry name" value="PROPHAGE BACTOPRENOL-LINKED GLUCOSE TRANSLOCASE HOMOLOG"/>
    <property type="match status" value="1"/>
</dbReference>
<dbReference type="EMBL" id="BSNS01000005">
    <property type="protein sequence ID" value="GLQ53711.1"/>
    <property type="molecule type" value="Genomic_DNA"/>
</dbReference>
<evidence type="ECO:0000313" key="9">
    <source>
        <dbReference type="Proteomes" id="UP001156691"/>
    </source>
</evidence>
<organism evidence="8 9">
    <name type="scientific">Devosia nitrariae</name>
    <dbReference type="NCBI Taxonomy" id="2071872"/>
    <lineage>
        <taxon>Bacteria</taxon>
        <taxon>Pseudomonadati</taxon>
        <taxon>Pseudomonadota</taxon>
        <taxon>Alphaproteobacteria</taxon>
        <taxon>Hyphomicrobiales</taxon>
        <taxon>Devosiaceae</taxon>
        <taxon>Devosia</taxon>
    </lineage>
</organism>
<dbReference type="InterPro" id="IPR007267">
    <property type="entry name" value="GtrA_DPMS_TM"/>
</dbReference>
<evidence type="ECO:0000256" key="3">
    <source>
        <dbReference type="ARBA" id="ARBA00022692"/>
    </source>
</evidence>
<proteinExistence type="inferred from homology"/>
<dbReference type="Pfam" id="PF04138">
    <property type="entry name" value="GtrA_DPMS_TM"/>
    <property type="match status" value="1"/>
</dbReference>
<feature type="transmembrane region" description="Helical" evidence="6">
    <location>
        <begin position="33"/>
        <end position="52"/>
    </location>
</feature>
<protein>
    <recommendedName>
        <fullName evidence="7">GtrA/DPMS transmembrane domain-containing protein</fullName>
    </recommendedName>
</protein>
<evidence type="ECO:0000256" key="5">
    <source>
        <dbReference type="ARBA" id="ARBA00023136"/>
    </source>
</evidence>
<comment type="similarity">
    <text evidence="2">Belongs to the GtrA family.</text>
</comment>
<keyword evidence="5 6" id="KW-0472">Membrane</keyword>
<comment type="subcellular location">
    <subcellularLocation>
        <location evidence="1">Membrane</location>
        <topology evidence="1">Multi-pass membrane protein</topology>
    </subcellularLocation>
</comment>
<name>A0ABQ5W1N1_9HYPH</name>
<gene>
    <name evidence="8" type="ORF">GCM10010862_09700</name>
</gene>
<feature type="transmembrane region" description="Helical" evidence="6">
    <location>
        <begin position="94"/>
        <end position="117"/>
    </location>
</feature>
<dbReference type="PANTHER" id="PTHR38459:SF1">
    <property type="entry name" value="PROPHAGE BACTOPRENOL-LINKED GLUCOSE TRANSLOCASE HOMOLOG"/>
    <property type="match status" value="1"/>
</dbReference>
<evidence type="ECO:0000256" key="4">
    <source>
        <dbReference type="ARBA" id="ARBA00022989"/>
    </source>
</evidence>
<sequence>MRIARFAAAGLISTGTHIAVALSLTYLGWGPGLANGCAFCVALLVSWYLNTVWTFGQSPARAQFARYTAVSALGLVATVAIAELVRTAGGTDLMGIAVVVLLVPVMTYSLHAIWTFAR</sequence>
<accession>A0ABQ5W1N1</accession>
<dbReference type="Proteomes" id="UP001156691">
    <property type="component" value="Unassembled WGS sequence"/>
</dbReference>
<keyword evidence="4 6" id="KW-1133">Transmembrane helix</keyword>
<reference evidence="9" key="1">
    <citation type="journal article" date="2019" name="Int. J. Syst. Evol. Microbiol.">
        <title>The Global Catalogue of Microorganisms (GCM) 10K type strain sequencing project: providing services to taxonomists for standard genome sequencing and annotation.</title>
        <authorList>
            <consortium name="The Broad Institute Genomics Platform"/>
            <consortium name="The Broad Institute Genome Sequencing Center for Infectious Disease"/>
            <person name="Wu L."/>
            <person name="Ma J."/>
        </authorList>
    </citation>
    <scope>NUCLEOTIDE SEQUENCE [LARGE SCALE GENOMIC DNA]</scope>
    <source>
        <strain evidence="9">NBRC 112416</strain>
    </source>
</reference>
<evidence type="ECO:0000256" key="6">
    <source>
        <dbReference type="SAM" id="Phobius"/>
    </source>
</evidence>
<evidence type="ECO:0000256" key="2">
    <source>
        <dbReference type="ARBA" id="ARBA00009399"/>
    </source>
</evidence>
<evidence type="ECO:0000313" key="8">
    <source>
        <dbReference type="EMBL" id="GLQ53711.1"/>
    </source>
</evidence>
<dbReference type="RefSeq" id="WP_284339158.1">
    <property type="nucleotide sequence ID" value="NZ_BSNS01000005.1"/>
</dbReference>
<keyword evidence="3 6" id="KW-0812">Transmembrane</keyword>
<keyword evidence="9" id="KW-1185">Reference proteome</keyword>
<evidence type="ECO:0000256" key="1">
    <source>
        <dbReference type="ARBA" id="ARBA00004141"/>
    </source>
</evidence>
<feature type="transmembrane region" description="Helical" evidence="6">
    <location>
        <begin position="64"/>
        <end position="82"/>
    </location>
</feature>
<feature type="domain" description="GtrA/DPMS transmembrane" evidence="7">
    <location>
        <begin position="5"/>
        <end position="116"/>
    </location>
</feature>